<evidence type="ECO:0000313" key="1">
    <source>
        <dbReference type="EMBL" id="AKU97016.1"/>
    </source>
</evidence>
<dbReference type="KEGG" id="llu:AKJ09_03680"/>
<dbReference type="InterPro" id="IPR016181">
    <property type="entry name" value="Acyl_CoA_acyltransferase"/>
</dbReference>
<dbReference type="Proteomes" id="UP000064967">
    <property type="component" value="Chromosome"/>
</dbReference>
<organism evidence="1 2">
    <name type="scientific">Labilithrix luteola</name>
    <dbReference type="NCBI Taxonomy" id="1391654"/>
    <lineage>
        <taxon>Bacteria</taxon>
        <taxon>Pseudomonadati</taxon>
        <taxon>Myxococcota</taxon>
        <taxon>Polyangia</taxon>
        <taxon>Polyangiales</taxon>
        <taxon>Labilitrichaceae</taxon>
        <taxon>Labilithrix</taxon>
    </lineage>
</organism>
<dbReference type="STRING" id="1391654.AKJ09_03680"/>
<dbReference type="RefSeq" id="WP_146648231.1">
    <property type="nucleotide sequence ID" value="NZ_CP012333.1"/>
</dbReference>
<evidence type="ECO:0000313" key="2">
    <source>
        <dbReference type="Proteomes" id="UP000064967"/>
    </source>
</evidence>
<gene>
    <name evidence="1" type="ORF">AKJ09_03680</name>
</gene>
<dbReference type="AlphaFoldDB" id="A0A0K1PUG9"/>
<sequence>MQPSDRNYILSSWLRSFAGKSEDGRGFRESGSLTDFFTDYAPVVRSLIDRSAIVVACLKEKPDAIAGWMAIEEDALHYVLVKPRWRRCGVARWMLADYASVPVVFTHETSDSRRCPVPEAWRLRRWRVWPKEREQ</sequence>
<keyword evidence="2" id="KW-1185">Reference proteome</keyword>
<name>A0A0K1PUG9_9BACT</name>
<protein>
    <recommendedName>
        <fullName evidence="3">N-acetyltransferase domain-containing protein</fullName>
    </recommendedName>
</protein>
<evidence type="ECO:0008006" key="3">
    <source>
        <dbReference type="Google" id="ProtNLM"/>
    </source>
</evidence>
<proteinExistence type="predicted"/>
<accession>A0A0K1PUG9</accession>
<reference evidence="1 2" key="1">
    <citation type="submission" date="2015-08" db="EMBL/GenBank/DDBJ databases">
        <authorList>
            <person name="Babu N.S."/>
            <person name="Beckwith C.J."/>
            <person name="Beseler K.G."/>
            <person name="Brison A."/>
            <person name="Carone J.V."/>
            <person name="Caskin T.P."/>
            <person name="Diamond M."/>
            <person name="Durham M.E."/>
            <person name="Foxe J.M."/>
            <person name="Go M."/>
            <person name="Henderson B.A."/>
            <person name="Jones I.B."/>
            <person name="McGettigan J.A."/>
            <person name="Micheletti S.J."/>
            <person name="Nasrallah M.E."/>
            <person name="Ortiz D."/>
            <person name="Piller C.R."/>
            <person name="Privatt S.R."/>
            <person name="Schneider S.L."/>
            <person name="Sharp S."/>
            <person name="Smith T.C."/>
            <person name="Stanton J.D."/>
            <person name="Ullery H.E."/>
            <person name="Wilson R.J."/>
            <person name="Serrano M.G."/>
            <person name="Buck G."/>
            <person name="Lee V."/>
            <person name="Wang Y."/>
            <person name="Carvalho R."/>
            <person name="Voegtly L."/>
            <person name="Shi R."/>
            <person name="Duckworth R."/>
            <person name="Johnson A."/>
            <person name="Loviza R."/>
            <person name="Walstead R."/>
            <person name="Shah Z."/>
            <person name="Kiflezghi M."/>
            <person name="Wade K."/>
            <person name="Ball S.L."/>
            <person name="Bradley K.W."/>
            <person name="Asai D.J."/>
            <person name="Bowman C.A."/>
            <person name="Russell D.A."/>
            <person name="Pope W.H."/>
            <person name="Jacobs-Sera D."/>
            <person name="Hendrix R.W."/>
            <person name="Hatfull G.F."/>
        </authorList>
    </citation>
    <scope>NUCLEOTIDE SEQUENCE [LARGE SCALE GENOMIC DNA]</scope>
    <source>
        <strain evidence="1 2">DSM 27648</strain>
    </source>
</reference>
<dbReference type="SUPFAM" id="SSF55729">
    <property type="entry name" value="Acyl-CoA N-acyltransferases (Nat)"/>
    <property type="match status" value="1"/>
</dbReference>
<dbReference type="Gene3D" id="3.40.630.30">
    <property type="match status" value="1"/>
</dbReference>
<dbReference type="EMBL" id="CP012333">
    <property type="protein sequence ID" value="AKU97016.1"/>
    <property type="molecule type" value="Genomic_DNA"/>
</dbReference>